<dbReference type="AlphaFoldDB" id="A0A4R6SBN9"/>
<dbReference type="SMART" id="SM00842">
    <property type="entry name" value="FtsA"/>
    <property type="match status" value="1"/>
</dbReference>
<dbReference type="PIRSF" id="PIRSF019169">
    <property type="entry name" value="PilM"/>
    <property type="match status" value="1"/>
</dbReference>
<dbReference type="Gene3D" id="3.30.420.40">
    <property type="match status" value="2"/>
</dbReference>
<feature type="domain" description="SHS2" evidence="1">
    <location>
        <begin position="8"/>
        <end position="171"/>
    </location>
</feature>
<protein>
    <submittedName>
        <fullName evidence="2">Type IV pilus assembly protein PilM</fullName>
    </submittedName>
</protein>
<dbReference type="SUPFAM" id="SSF53067">
    <property type="entry name" value="Actin-like ATPase domain"/>
    <property type="match status" value="2"/>
</dbReference>
<dbReference type="InterPro" id="IPR043129">
    <property type="entry name" value="ATPase_NBD"/>
</dbReference>
<dbReference type="NCBIfam" id="TIGR01175">
    <property type="entry name" value="pilM"/>
    <property type="match status" value="1"/>
</dbReference>
<sequence>MFFLAKEYTCIDIGTNSIKAVQFKAKKDKLTLIDIGIQKLPLETIVDGLIVDDSVVAAELQTLLRSLKDKPKNIITTVPNDNLLIRNIEMPALDDKEIRESLKWEADEQLPYPVEEAALDYLKVEEDQETIKYIVAAVKKNVVDNYLHPFKKLNLKPKVINVQPMALVSLLDYQVEIDSNIAVIDIGASATQITIANSYNIMLSRTIDTGGTNFTNSIMEVRDLDFQTAEDEKKEIDLNSEQNEEEVSEEFLDSMPIGMEVESENNLELSNIATRLSAEITRSLDFFNMKHRDEEVEKIFITGGGTRLKGLKDLISNEIGREMILIEPFKNVNIKLDNEANELVKNYNYEFAVAVGLAVSEVMADES</sequence>
<organism evidence="2 3">
    <name type="scientific">Halanaerobium saccharolyticum</name>
    <dbReference type="NCBI Taxonomy" id="43595"/>
    <lineage>
        <taxon>Bacteria</taxon>
        <taxon>Bacillati</taxon>
        <taxon>Bacillota</taxon>
        <taxon>Clostridia</taxon>
        <taxon>Halanaerobiales</taxon>
        <taxon>Halanaerobiaceae</taxon>
        <taxon>Halanaerobium</taxon>
    </lineage>
</organism>
<evidence type="ECO:0000259" key="1">
    <source>
        <dbReference type="SMART" id="SM00842"/>
    </source>
</evidence>
<reference evidence="2 3" key="1">
    <citation type="submission" date="2019-03" db="EMBL/GenBank/DDBJ databases">
        <title>Subsurface microbial communities from deep shales in Ohio and West Virginia, USA.</title>
        <authorList>
            <person name="Wrighton K."/>
        </authorList>
    </citation>
    <scope>NUCLEOTIDE SEQUENCE [LARGE SCALE GENOMIC DNA]</scope>
    <source>
        <strain evidence="2 3">MSL 7</strain>
    </source>
</reference>
<accession>A0A4R6SBN9</accession>
<gene>
    <name evidence="2" type="ORF">C7957_10648</name>
</gene>
<dbReference type="InterPro" id="IPR003494">
    <property type="entry name" value="SHS2_FtsA"/>
</dbReference>
<dbReference type="CDD" id="cd24049">
    <property type="entry name" value="ASKHA_NBD_PilM"/>
    <property type="match status" value="1"/>
</dbReference>
<dbReference type="InterPro" id="IPR050696">
    <property type="entry name" value="FtsA/MreB"/>
</dbReference>
<dbReference type="EMBL" id="SNXX01000006">
    <property type="protein sequence ID" value="TDP96953.1"/>
    <property type="molecule type" value="Genomic_DNA"/>
</dbReference>
<dbReference type="Pfam" id="PF11104">
    <property type="entry name" value="PilM_2"/>
    <property type="match status" value="2"/>
</dbReference>
<comment type="caution">
    <text evidence="2">The sequence shown here is derived from an EMBL/GenBank/DDBJ whole genome shotgun (WGS) entry which is preliminary data.</text>
</comment>
<name>A0A4R6SBN9_9FIRM</name>
<dbReference type="Proteomes" id="UP000295176">
    <property type="component" value="Unassembled WGS sequence"/>
</dbReference>
<dbReference type="RefSeq" id="WP_133529986.1">
    <property type="nucleotide sequence ID" value="NZ_SNXX01000006.1"/>
</dbReference>
<evidence type="ECO:0000313" key="2">
    <source>
        <dbReference type="EMBL" id="TDP96953.1"/>
    </source>
</evidence>
<proteinExistence type="predicted"/>
<dbReference type="InterPro" id="IPR005883">
    <property type="entry name" value="PilM"/>
</dbReference>
<dbReference type="GO" id="GO:0051301">
    <property type="term" value="P:cell division"/>
    <property type="evidence" value="ECO:0007669"/>
    <property type="project" value="InterPro"/>
</dbReference>
<dbReference type="PANTHER" id="PTHR32432:SF3">
    <property type="entry name" value="ETHANOLAMINE UTILIZATION PROTEIN EUTJ"/>
    <property type="match status" value="1"/>
</dbReference>
<dbReference type="PANTHER" id="PTHR32432">
    <property type="entry name" value="CELL DIVISION PROTEIN FTSA-RELATED"/>
    <property type="match status" value="1"/>
</dbReference>
<dbReference type="Gene3D" id="3.30.1490.300">
    <property type="match status" value="1"/>
</dbReference>
<evidence type="ECO:0000313" key="3">
    <source>
        <dbReference type="Proteomes" id="UP000295176"/>
    </source>
</evidence>